<evidence type="ECO:0000313" key="2">
    <source>
        <dbReference type="Proteomes" id="UP000800094"/>
    </source>
</evidence>
<sequence length="342" mass="36760">PSILSSPPSSNLIKSLAQHLHKPHSTTIARTVISRTAQPTMKTLSFILLVVAGIFSPCLAQLECNIENTQVNASDSVTMDNPFQTPAGMFQNGSGQWTWTIATQSGVRNGEGNGSTTTIGQVLRLNVDPVPNLLSANSSYIGCGVIIHGLSHSKRVEGQKDTEGRCDASLSATCRDTLVGLAEQRTRGHMFEAGQDKQPQDLCKALTDLGDGNPINSCKDDLSEHAWFEPFPFATPLLHQACSFPPAASNASHVIRSWAKSTYGPQHLDAYNNLTTLIEPTITMLLEPTRRTWAKAHIMCLRTGNHIAQGSAEAPTAVPSLGSMLTRSWGIAAMAMLAVVFM</sequence>
<evidence type="ECO:0000313" key="1">
    <source>
        <dbReference type="EMBL" id="KAF2243568.1"/>
    </source>
</evidence>
<dbReference type="GeneID" id="54587837"/>
<organism evidence="1 2">
    <name type="scientific">Trematosphaeria pertusa</name>
    <dbReference type="NCBI Taxonomy" id="390896"/>
    <lineage>
        <taxon>Eukaryota</taxon>
        <taxon>Fungi</taxon>
        <taxon>Dikarya</taxon>
        <taxon>Ascomycota</taxon>
        <taxon>Pezizomycotina</taxon>
        <taxon>Dothideomycetes</taxon>
        <taxon>Pleosporomycetidae</taxon>
        <taxon>Pleosporales</taxon>
        <taxon>Massarineae</taxon>
        <taxon>Trematosphaeriaceae</taxon>
        <taxon>Trematosphaeria</taxon>
    </lineage>
</organism>
<dbReference type="Proteomes" id="UP000800094">
    <property type="component" value="Unassembled WGS sequence"/>
</dbReference>
<feature type="non-terminal residue" evidence="1">
    <location>
        <position position="1"/>
    </location>
</feature>
<reference evidence="1" key="1">
    <citation type="journal article" date="2020" name="Stud. Mycol.">
        <title>101 Dothideomycetes genomes: a test case for predicting lifestyles and emergence of pathogens.</title>
        <authorList>
            <person name="Haridas S."/>
            <person name="Albert R."/>
            <person name="Binder M."/>
            <person name="Bloem J."/>
            <person name="Labutti K."/>
            <person name="Salamov A."/>
            <person name="Andreopoulos B."/>
            <person name="Baker S."/>
            <person name="Barry K."/>
            <person name="Bills G."/>
            <person name="Bluhm B."/>
            <person name="Cannon C."/>
            <person name="Castanera R."/>
            <person name="Culley D."/>
            <person name="Daum C."/>
            <person name="Ezra D."/>
            <person name="Gonzalez J."/>
            <person name="Henrissat B."/>
            <person name="Kuo A."/>
            <person name="Liang C."/>
            <person name="Lipzen A."/>
            <person name="Lutzoni F."/>
            <person name="Magnuson J."/>
            <person name="Mondo S."/>
            <person name="Nolan M."/>
            <person name="Ohm R."/>
            <person name="Pangilinan J."/>
            <person name="Park H.-J."/>
            <person name="Ramirez L."/>
            <person name="Alfaro M."/>
            <person name="Sun H."/>
            <person name="Tritt A."/>
            <person name="Yoshinaga Y."/>
            <person name="Zwiers L.-H."/>
            <person name="Turgeon B."/>
            <person name="Goodwin S."/>
            <person name="Spatafora J."/>
            <person name="Crous P."/>
            <person name="Grigoriev I."/>
        </authorList>
    </citation>
    <scope>NUCLEOTIDE SEQUENCE</scope>
    <source>
        <strain evidence="1">CBS 122368</strain>
    </source>
</reference>
<dbReference type="RefSeq" id="XP_033678572.1">
    <property type="nucleotide sequence ID" value="XM_033834507.1"/>
</dbReference>
<accession>A0A6A6I0N3</accession>
<dbReference type="EMBL" id="ML987205">
    <property type="protein sequence ID" value="KAF2243568.1"/>
    <property type="molecule type" value="Genomic_DNA"/>
</dbReference>
<gene>
    <name evidence="1" type="ORF">BU26DRAFT_581788</name>
</gene>
<keyword evidence="2" id="KW-1185">Reference proteome</keyword>
<protein>
    <submittedName>
        <fullName evidence="1">Uncharacterized protein</fullName>
    </submittedName>
</protein>
<name>A0A6A6I0N3_9PLEO</name>
<dbReference type="AlphaFoldDB" id="A0A6A6I0N3"/>
<dbReference type="OrthoDB" id="10674093at2759"/>
<proteinExistence type="predicted"/>